<reference evidence="3" key="1">
    <citation type="journal article" date="2019" name="Int. J. Syst. Evol. Microbiol.">
        <title>The Global Catalogue of Microorganisms (GCM) 10K type strain sequencing project: providing services to taxonomists for standard genome sequencing and annotation.</title>
        <authorList>
            <consortium name="The Broad Institute Genomics Platform"/>
            <consortium name="The Broad Institute Genome Sequencing Center for Infectious Disease"/>
            <person name="Wu L."/>
            <person name="Ma J."/>
        </authorList>
    </citation>
    <scope>NUCLEOTIDE SEQUENCE [LARGE SCALE GENOMIC DNA]</scope>
    <source>
        <strain evidence="3">CGMCC 1.12859</strain>
    </source>
</reference>
<dbReference type="RefSeq" id="WP_380230275.1">
    <property type="nucleotide sequence ID" value="NZ_JBHTAJ010000002.1"/>
</dbReference>
<proteinExistence type="predicted"/>
<evidence type="ECO:0000256" key="1">
    <source>
        <dbReference type="SAM" id="MobiDB-lite"/>
    </source>
</evidence>
<feature type="region of interest" description="Disordered" evidence="1">
    <location>
        <begin position="582"/>
        <end position="622"/>
    </location>
</feature>
<evidence type="ECO:0000313" key="2">
    <source>
        <dbReference type="EMBL" id="MFC7178262.1"/>
    </source>
</evidence>
<sequence length="622" mass="65317">MDRRPPHPGRASAPPDGHAAGDAEEVLVANYRRLARIAYLILPAGADRHHRLLAAHAVTQRALPGLSLRAGRAGHPDDLYDGLRLRVVRRALAGRVRPRGPLPGVWGLRMFTADGAEDELALDRELAELPAAARAAYALRAVDGLPPAEITDLLLRAGVARPDEARRAAGAIRTVVGEPVRFDPCTVRVQPGDLIRRRRTTRLCAAGSVLAATLVGAAAAGGTAQAPAGALRLPSADGAPLAATADPAALLRAAPTEWTRTARLDFSAWPARGDRTGDSALLGRVLALWQRGGLAVHTEPGTPVGPPVGTPRLLWAGDVDGTAVVVLHDGARIAHWSAETGMVVARADDSDVTTGAAVVLRRTTRSVRFLLAPWVDTAELRRLRQPDTPATAVARTDGVTAALSTADADCRSGPVLQLRSSRTVAEKHAFLLADLGGILPAHLTWTPPPSAGAARAPREATGTDALVTWARTACNLPEQGPGVKELNAWAFAEQQLPQHAGTATWVCLRTDRWNGEGSAATELLLPGPGGGGRTVRTALAQGRGCSRFDQNTVGWTRWRAPDGHAFLLAAGSRRVARLRVRGDGPPLDAAPADRTVAVESPEGGRPEVTGVLDDGTEIHPLS</sequence>
<evidence type="ECO:0008006" key="4">
    <source>
        <dbReference type="Google" id="ProtNLM"/>
    </source>
</evidence>
<comment type="caution">
    <text evidence="2">The sequence shown here is derived from an EMBL/GenBank/DDBJ whole genome shotgun (WGS) entry which is preliminary data.</text>
</comment>
<gene>
    <name evidence="2" type="ORF">ACFQMG_01645</name>
</gene>
<dbReference type="Proteomes" id="UP001596435">
    <property type="component" value="Unassembled WGS sequence"/>
</dbReference>
<organism evidence="2 3">
    <name type="scientific">Kitasatospora paranensis</name>
    <dbReference type="NCBI Taxonomy" id="258053"/>
    <lineage>
        <taxon>Bacteria</taxon>
        <taxon>Bacillati</taxon>
        <taxon>Actinomycetota</taxon>
        <taxon>Actinomycetes</taxon>
        <taxon>Kitasatosporales</taxon>
        <taxon>Streptomycetaceae</taxon>
        <taxon>Kitasatospora</taxon>
    </lineage>
</organism>
<name>A0ABW2FQH8_9ACTN</name>
<evidence type="ECO:0000313" key="3">
    <source>
        <dbReference type="Proteomes" id="UP001596435"/>
    </source>
</evidence>
<keyword evidence="3" id="KW-1185">Reference proteome</keyword>
<accession>A0ABW2FQH8</accession>
<dbReference type="EMBL" id="JBHTAJ010000002">
    <property type="protein sequence ID" value="MFC7178262.1"/>
    <property type="molecule type" value="Genomic_DNA"/>
</dbReference>
<protein>
    <recommendedName>
        <fullName evidence="4">DNA-directed RNA polymerase specialized sigma24 family protein</fullName>
    </recommendedName>
</protein>
<feature type="region of interest" description="Disordered" evidence="1">
    <location>
        <begin position="1"/>
        <end position="20"/>
    </location>
</feature>